<dbReference type="PANTHER" id="PTHR24412:SF466">
    <property type="entry name" value="RING CANAL KELCH PROTEIN"/>
    <property type="match status" value="1"/>
</dbReference>
<gene>
    <name evidence="10" type="ORF">PVAND_006027</name>
</gene>
<keyword evidence="7" id="KW-0206">Cytoskeleton</keyword>
<dbReference type="Pfam" id="PF07707">
    <property type="entry name" value="BACK"/>
    <property type="match status" value="1"/>
</dbReference>
<evidence type="ECO:0000313" key="10">
    <source>
        <dbReference type="EMBL" id="KAG5676178.1"/>
    </source>
</evidence>
<feature type="region of interest" description="Disordered" evidence="8">
    <location>
        <begin position="1"/>
        <end position="37"/>
    </location>
</feature>
<feature type="compositionally biased region" description="Low complexity" evidence="8">
    <location>
        <begin position="1128"/>
        <end position="1164"/>
    </location>
</feature>
<dbReference type="PROSITE" id="PS50097">
    <property type="entry name" value="BTB"/>
    <property type="match status" value="1"/>
</dbReference>
<evidence type="ECO:0000256" key="3">
    <source>
        <dbReference type="ARBA" id="ARBA00022490"/>
    </source>
</evidence>
<dbReference type="OrthoDB" id="45365at2759"/>
<feature type="compositionally biased region" description="Polar residues" evidence="8">
    <location>
        <begin position="857"/>
        <end position="866"/>
    </location>
</feature>
<dbReference type="SMART" id="SM00612">
    <property type="entry name" value="Kelch"/>
    <property type="match status" value="6"/>
</dbReference>
<dbReference type="EMBL" id="JADBJN010000002">
    <property type="protein sequence ID" value="KAG5676178.1"/>
    <property type="molecule type" value="Genomic_DNA"/>
</dbReference>
<comment type="subcellular location">
    <subcellularLocation>
        <location evidence="1">Cytoplasm</location>
        <location evidence="1">Cytoskeleton</location>
    </subcellularLocation>
</comment>
<dbReference type="Gene3D" id="3.30.710.10">
    <property type="entry name" value="Potassium Channel Kv1.1, Chain A"/>
    <property type="match status" value="1"/>
</dbReference>
<dbReference type="Pfam" id="PF00651">
    <property type="entry name" value="BTB"/>
    <property type="match status" value="1"/>
</dbReference>
<keyword evidence="4" id="KW-0677">Repeat</keyword>
<organism evidence="10 11">
    <name type="scientific">Polypedilum vanderplanki</name>
    <name type="common">Sleeping chironomid midge</name>
    <dbReference type="NCBI Taxonomy" id="319348"/>
    <lineage>
        <taxon>Eukaryota</taxon>
        <taxon>Metazoa</taxon>
        <taxon>Ecdysozoa</taxon>
        <taxon>Arthropoda</taxon>
        <taxon>Hexapoda</taxon>
        <taxon>Insecta</taxon>
        <taxon>Pterygota</taxon>
        <taxon>Neoptera</taxon>
        <taxon>Endopterygota</taxon>
        <taxon>Diptera</taxon>
        <taxon>Nematocera</taxon>
        <taxon>Chironomoidea</taxon>
        <taxon>Chironomidae</taxon>
        <taxon>Chironominae</taxon>
        <taxon>Polypedilum</taxon>
        <taxon>Polypedilum</taxon>
    </lineage>
</organism>
<feature type="compositionally biased region" description="Polar residues" evidence="8">
    <location>
        <begin position="54"/>
        <end position="70"/>
    </location>
</feature>
<proteinExistence type="predicted"/>
<evidence type="ECO:0000256" key="7">
    <source>
        <dbReference type="ARBA" id="ARBA00023212"/>
    </source>
</evidence>
<dbReference type="InterPro" id="IPR011333">
    <property type="entry name" value="SKP1/BTB/POZ_sf"/>
</dbReference>
<evidence type="ECO:0000256" key="2">
    <source>
        <dbReference type="ARBA" id="ARBA00022441"/>
    </source>
</evidence>
<dbReference type="SUPFAM" id="SSF54695">
    <property type="entry name" value="POZ domain"/>
    <property type="match status" value="1"/>
</dbReference>
<keyword evidence="6" id="KW-0009">Actin-binding</keyword>
<evidence type="ECO:0000259" key="9">
    <source>
        <dbReference type="PROSITE" id="PS50097"/>
    </source>
</evidence>
<evidence type="ECO:0000256" key="1">
    <source>
        <dbReference type="ARBA" id="ARBA00004245"/>
    </source>
</evidence>
<feature type="compositionally biased region" description="Basic and acidic residues" evidence="8">
    <location>
        <begin position="1046"/>
        <end position="1056"/>
    </location>
</feature>
<evidence type="ECO:0000256" key="4">
    <source>
        <dbReference type="ARBA" id="ARBA00022737"/>
    </source>
</evidence>
<dbReference type="Gene3D" id="1.25.40.420">
    <property type="match status" value="1"/>
</dbReference>
<dbReference type="SMART" id="SM00225">
    <property type="entry name" value="BTB"/>
    <property type="match status" value="1"/>
</dbReference>
<sequence length="1238" mass="138357">MSNLSNNNSASNNNLNLNSNSSDGNGHNHNNNNNNINRTRESCLLRCASQSSLDESSQKIPRQRSTTGTYKNDGHTNRSFDTMNEMRKQNLLCDVVLIADGMEIPAHKLVLASSSSYFYAMFSGFEESRQDRITIQGVDYQALQLLVEYVYTSIVEVTEDNVQMLLTAANLLQLTDVREACCDYLQSQLDPSNCLGIREFADIHGCVDLFNYADSYIEQHFSEVIQFEEFLNLSADQVEAFVRSDSLSIPSEEKIFECVIAWIQNDPLNRQSHLGRLMQHVRLPLLSEEYILQRVDKEPLLQDDLQCKNFIIEALKYHLMKKGDKLIFSFNTPRTIPRRPVSQPKVLLVIGGQAPKAIRSVECYDLREEKWYQAAELPSRRCRAGVAVLGDKVYAVGGFNGSLRVRTVDVYDPMTDSWTACCSMEARRSTLGVAVLNNFIYAVGGFDGSTGLSSAEMFDPTTQEWRMITPMSTRRSSVGVCVLNGLLYAVGGYDGSTRQCLASVEAYNPVTNSWASVADMSARRSGAGVGVLNNMIWCCGGHDGPLVRKSVECFNPETNSWRQVSDMAYCRRNAGVVAFGGLLYVIGGDDGTSNLQSVEVYHPESDSWRILPASMNIGRSYAGFQEQQQQQQPQHQQQNHYENVDVAQHVGVIPAQQPNEPNVAQIVNLQNRPVQPVPAPCVQQYHPPYRNDIYDRSNNAAYDIPRNVRNQNFYANLPNNGAQRRSNLHLDIRQRCPSVNHQHQRSFDDTESCYYGSNASYNTYERIRDEPVYQNSAASNSMYQRLDVIGTGIGRIERHLSSSCGNIDHYNVGGHYAVVSHSHLNSVMMNQNQMNSGSSQNSREGVKSLFSCLGGENSQSMSSINDSETSQSQNSASSSIGMNQQQQQQQQRSTGAIPKTKSKQSNKVSPKPIVTTSSAVVSSSNAVSTAPPIPPPISKANFSKSSLQYLLMNKWLPLGPDYKIIDFNFMFSRNCSSSDHCNAAEGVVQFNGQAEMVEPGMYQAPTNREYPMMNNGQYPRVIRNTPQLSRLRESDAENVQYENIQRGRENAFRARSESPSFNGPRHRVQQDDPFRNWSFNFENNSFRPAGAANAQQRDVRRITDGTLPSKDFQEQNPRKELPVVMIEQDQQQHQNEPQPSTSKSSSPSTSENSNQCCSTSSSSTGAIAKTGEMKKSENYDNLASLQQDPLPSNSTNGKQRKKKSTESQSSDSVTLAEEDEDNEEDNDDPFDELESDID</sequence>
<feature type="region of interest" description="Disordered" evidence="8">
    <location>
        <begin position="1128"/>
        <end position="1238"/>
    </location>
</feature>
<evidence type="ECO:0000256" key="6">
    <source>
        <dbReference type="ARBA" id="ARBA00023203"/>
    </source>
</evidence>
<name>A0A9J6C2D0_POLVA</name>
<dbReference type="Pfam" id="PF01344">
    <property type="entry name" value="Kelch_1"/>
    <property type="match status" value="6"/>
</dbReference>
<dbReference type="InterPro" id="IPR011705">
    <property type="entry name" value="BACK"/>
</dbReference>
<evidence type="ECO:0000256" key="8">
    <source>
        <dbReference type="SAM" id="MobiDB-lite"/>
    </source>
</evidence>
<evidence type="ECO:0000256" key="5">
    <source>
        <dbReference type="ARBA" id="ARBA00022933"/>
    </source>
</evidence>
<dbReference type="FunFam" id="2.120.10.80:FF:000002">
    <property type="entry name" value="Kelch-like family member 2"/>
    <property type="match status" value="1"/>
</dbReference>
<dbReference type="InterPro" id="IPR006652">
    <property type="entry name" value="Kelch_1"/>
</dbReference>
<feature type="region of interest" description="Disordered" evidence="8">
    <location>
        <begin position="1046"/>
        <end position="1080"/>
    </location>
</feature>
<feature type="region of interest" description="Disordered" evidence="8">
    <location>
        <begin position="54"/>
        <end position="78"/>
    </location>
</feature>
<keyword evidence="5" id="KW-0712">Selenocysteine</keyword>
<evidence type="ECO:0000313" key="11">
    <source>
        <dbReference type="Proteomes" id="UP001107558"/>
    </source>
</evidence>
<keyword evidence="11" id="KW-1185">Reference proteome</keyword>
<dbReference type="FunFam" id="3.30.710.10:FF:000001">
    <property type="entry name" value="Kelch-like family member 20"/>
    <property type="match status" value="1"/>
</dbReference>
<accession>A0A9J6C2D0</accession>
<protein>
    <recommendedName>
        <fullName evidence="9">BTB domain-containing protein</fullName>
    </recommendedName>
</protein>
<dbReference type="SUPFAM" id="SSF117281">
    <property type="entry name" value="Kelch motif"/>
    <property type="match status" value="1"/>
</dbReference>
<dbReference type="SMART" id="SM00875">
    <property type="entry name" value="BACK"/>
    <property type="match status" value="1"/>
</dbReference>
<dbReference type="InterPro" id="IPR015915">
    <property type="entry name" value="Kelch-typ_b-propeller"/>
</dbReference>
<feature type="compositionally biased region" description="Polar residues" evidence="8">
    <location>
        <begin position="1179"/>
        <end position="1197"/>
    </location>
</feature>
<dbReference type="Gene3D" id="2.120.10.80">
    <property type="entry name" value="Kelch-type beta propeller"/>
    <property type="match status" value="1"/>
</dbReference>
<dbReference type="AlphaFoldDB" id="A0A9J6C2D0"/>
<keyword evidence="3" id="KW-0963">Cytoplasm</keyword>
<dbReference type="PANTHER" id="PTHR24412">
    <property type="entry name" value="KELCH PROTEIN"/>
    <property type="match status" value="1"/>
</dbReference>
<dbReference type="CDD" id="cd18445">
    <property type="entry name" value="BACK_KLHL2_like"/>
    <property type="match status" value="1"/>
</dbReference>
<dbReference type="GO" id="GO:0003779">
    <property type="term" value="F:actin binding"/>
    <property type="evidence" value="ECO:0007669"/>
    <property type="project" value="UniProtKB-KW"/>
</dbReference>
<feature type="domain" description="BTB" evidence="9">
    <location>
        <begin position="93"/>
        <end position="159"/>
    </location>
</feature>
<dbReference type="FunFam" id="1.25.40.420:FF:000001">
    <property type="entry name" value="Kelch-like family member 12"/>
    <property type="match status" value="1"/>
</dbReference>
<dbReference type="GO" id="GO:0005856">
    <property type="term" value="C:cytoskeleton"/>
    <property type="evidence" value="ECO:0007669"/>
    <property type="project" value="UniProtKB-SubCell"/>
</dbReference>
<feature type="region of interest" description="Disordered" evidence="8">
    <location>
        <begin position="857"/>
        <end position="930"/>
    </location>
</feature>
<feature type="compositionally biased region" description="Low complexity" evidence="8">
    <location>
        <begin position="867"/>
        <end position="891"/>
    </location>
</feature>
<dbReference type="Proteomes" id="UP001107558">
    <property type="component" value="Chromosome 2"/>
</dbReference>
<feature type="compositionally biased region" description="Acidic residues" evidence="8">
    <location>
        <begin position="1216"/>
        <end position="1238"/>
    </location>
</feature>
<dbReference type="InterPro" id="IPR000210">
    <property type="entry name" value="BTB/POZ_dom"/>
</dbReference>
<feature type="compositionally biased region" description="Low complexity" evidence="8">
    <location>
        <begin position="914"/>
        <end position="930"/>
    </location>
</feature>
<comment type="caution">
    <text evidence="10">The sequence shown here is derived from an EMBL/GenBank/DDBJ whole genome shotgun (WGS) entry which is preliminary data.</text>
</comment>
<keyword evidence="2" id="KW-0880">Kelch repeat</keyword>
<reference evidence="10" key="1">
    <citation type="submission" date="2021-03" db="EMBL/GenBank/DDBJ databases">
        <title>Chromosome level genome of the anhydrobiotic midge Polypedilum vanderplanki.</title>
        <authorList>
            <person name="Yoshida Y."/>
            <person name="Kikawada T."/>
            <person name="Gusev O."/>
        </authorList>
    </citation>
    <scope>NUCLEOTIDE SEQUENCE</scope>
    <source>
        <strain evidence="10">NIAS01</strain>
        <tissue evidence="10">Whole body or cell culture</tissue>
    </source>
</reference>